<proteinExistence type="predicted"/>
<feature type="compositionally biased region" description="Low complexity" evidence="1">
    <location>
        <begin position="37"/>
        <end position="47"/>
    </location>
</feature>
<dbReference type="RefSeq" id="WP_377820280.1">
    <property type="nucleotide sequence ID" value="NZ_JBHSWJ010000002.1"/>
</dbReference>
<feature type="region of interest" description="Disordered" evidence="1">
    <location>
        <begin position="22"/>
        <end position="47"/>
    </location>
</feature>
<evidence type="ECO:0000313" key="2">
    <source>
        <dbReference type="EMBL" id="MFC6712820.1"/>
    </source>
</evidence>
<gene>
    <name evidence="2" type="ORF">ACFQBT_02745</name>
</gene>
<protein>
    <submittedName>
        <fullName evidence="2">Uncharacterized protein</fullName>
    </submittedName>
</protein>
<name>A0ABW2APV8_9MICO</name>
<sequence length="47" mass="4945">MTELSPQTAARLLALGAATVYEAQGQRGRSPSRSRRSTPVSVSSVGR</sequence>
<organism evidence="2 3">
    <name type="scientific">Branchiibius cervicis</name>
    <dbReference type="NCBI Taxonomy" id="908252"/>
    <lineage>
        <taxon>Bacteria</taxon>
        <taxon>Bacillati</taxon>
        <taxon>Actinomycetota</taxon>
        <taxon>Actinomycetes</taxon>
        <taxon>Micrococcales</taxon>
        <taxon>Dermacoccaceae</taxon>
        <taxon>Branchiibius</taxon>
    </lineage>
</organism>
<evidence type="ECO:0000256" key="1">
    <source>
        <dbReference type="SAM" id="MobiDB-lite"/>
    </source>
</evidence>
<comment type="caution">
    <text evidence="2">The sequence shown here is derived from an EMBL/GenBank/DDBJ whole genome shotgun (WGS) entry which is preliminary data.</text>
</comment>
<dbReference type="EMBL" id="JBHSWJ010000002">
    <property type="protein sequence ID" value="MFC6712820.1"/>
    <property type="molecule type" value="Genomic_DNA"/>
</dbReference>
<keyword evidence="3" id="KW-1185">Reference proteome</keyword>
<evidence type="ECO:0000313" key="3">
    <source>
        <dbReference type="Proteomes" id="UP001596356"/>
    </source>
</evidence>
<accession>A0ABW2APV8</accession>
<dbReference type="Proteomes" id="UP001596356">
    <property type="component" value="Unassembled WGS sequence"/>
</dbReference>
<reference evidence="3" key="1">
    <citation type="journal article" date="2019" name="Int. J. Syst. Evol. Microbiol.">
        <title>The Global Catalogue of Microorganisms (GCM) 10K type strain sequencing project: providing services to taxonomists for standard genome sequencing and annotation.</title>
        <authorList>
            <consortium name="The Broad Institute Genomics Platform"/>
            <consortium name="The Broad Institute Genome Sequencing Center for Infectious Disease"/>
            <person name="Wu L."/>
            <person name="Ma J."/>
        </authorList>
    </citation>
    <scope>NUCLEOTIDE SEQUENCE [LARGE SCALE GENOMIC DNA]</scope>
    <source>
        <strain evidence="3">NBRC 106593</strain>
    </source>
</reference>